<sequence>MTIDQSSDHVRITKRNQSIRNGFSKLKNLNEIELYGTVCLVPYVDKNIKGHIIKSCQSYKFLATVFDPRTSIDFKKDEVFDIVNDGGNIGFKRISLQMKIKDYPTLGNKQDLEDIRLYLKSSEQIEIIQIYMKDNLQISDFFNYLNKFGIPYSDYELNKKTMQKTRDDIPNFLISTSHKSNLPNMIKLLRFYSESLKIQSNDYFKLACKINQKLKSNLFKINDSNPQRNIVYFFEPNEPGATTINKLNEEL</sequence>
<dbReference type="Proteomes" id="UP000009328">
    <property type="component" value="Unassembled WGS sequence"/>
</dbReference>
<keyword evidence="2" id="KW-1185">Reference proteome</keyword>
<evidence type="ECO:0000313" key="2">
    <source>
        <dbReference type="Proteomes" id="UP000009328"/>
    </source>
</evidence>
<dbReference type="EMBL" id="CAIF01000109">
    <property type="protein sequence ID" value="CCH44149.1"/>
    <property type="molecule type" value="Genomic_DNA"/>
</dbReference>
<comment type="caution">
    <text evidence="1">The sequence shown here is derived from an EMBL/GenBank/DDBJ whole genome shotgun (WGS) entry which is preliminary data.</text>
</comment>
<proteinExistence type="predicted"/>
<organism evidence="1 2">
    <name type="scientific">Wickerhamomyces ciferrii (strain ATCC 14091 / BCRC 22168 / CBS 111 / JCM 3599 / NBRC 0793 / NRRL Y-1031 F-60-10)</name>
    <name type="common">Yeast</name>
    <name type="synonym">Pichia ciferrii</name>
    <dbReference type="NCBI Taxonomy" id="1206466"/>
    <lineage>
        <taxon>Eukaryota</taxon>
        <taxon>Fungi</taxon>
        <taxon>Dikarya</taxon>
        <taxon>Ascomycota</taxon>
        <taxon>Saccharomycotina</taxon>
        <taxon>Saccharomycetes</taxon>
        <taxon>Phaffomycetales</taxon>
        <taxon>Wickerhamomycetaceae</taxon>
        <taxon>Wickerhamomyces</taxon>
    </lineage>
</organism>
<name>K0KS37_WICCF</name>
<evidence type="ECO:0000313" key="1">
    <source>
        <dbReference type="EMBL" id="CCH44149.1"/>
    </source>
</evidence>
<reference evidence="1 2" key="1">
    <citation type="journal article" date="2012" name="Eukaryot. Cell">
        <title>Draft genome sequence of Wickerhamomyces ciferrii NRRL Y-1031 F-60-10.</title>
        <authorList>
            <person name="Schneider J."/>
            <person name="Andrea H."/>
            <person name="Blom J."/>
            <person name="Jaenicke S."/>
            <person name="Ruckert C."/>
            <person name="Schorsch C."/>
            <person name="Szczepanowski R."/>
            <person name="Farwick M."/>
            <person name="Goesmann A."/>
            <person name="Puhler A."/>
            <person name="Schaffer S."/>
            <person name="Tauch A."/>
            <person name="Kohler T."/>
            <person name="Brinkrolf K."/>
        </authorList>
    </citation>
    <scope>NUCLEOTIDE SEQUENCE [LARGE SCALE GENOMIC DNA]</scope>
    <source>
        <strain evidence="2">ATCC 14091 / BCRC 22168 / CBS 111 / JCM 3599 / NBRC 0793 / NRRL Y-1031 F-60-10</strain>
    </source>
</reference>
<gene>
    <name evidence="1" type="ORF">BN7_3707</name>
</gene>
<accession>K0KS37</accession>
<dbReference type="AlphaFoldDB" id="K0KS37"/>
<protein>
    <submittedName>
        <fullName evidence="1">Uncharacterized protein</fullName>
    </submittedName>
</protein>
<dbReference type="InParanoid" id="K0KS37"/>
<dbReference type="HOGENOM" id="CLU_077213_0_0_1"/>